<feature type="domain" description="Plant heme peroxidase family profile" evidence="21">
    <location>
        <begin position="1040"/>
        <end position="1335"/>
    </location>
</feature>
<dbReference type="InterPro" id="IPR010255">
    <property type="entry name" value="Haem_peroxidase_sf"/>
</dbReference>
<keyword evidence="4" id="KW-0575">Peroxidase</keyword>
<dbReference type="FunFam" id="1.10.520.10:FF:000001">
    <property type="entry name" value="Peroxidase"/>
    <property type="match status" value="4"/>
</dbReference>
<evidence type="ECO:0000256" key="20">
    <source>
        <dbReference type="SAM" id="SignalP"/>
    </source>
</evidence>
<keyword evidence="19" id="KW-1133">Transmembrane helix</keyword>
<dbReference type="Gene3D" id="1.10.520.10">
    <property type="match status" value="5"/>
</dbReference>
<dbReference type="InterPro" id="IPR002016">
    <property type="entry name" value="Haem_peroxidase"/>
</dbReference>
<comment type="cofactor">
    <cofactor evidence="16">
        <name>Ca(2+)</name>
        <dbReference type="ChEBI" id="CHEBI:29108"/>
    </cofactor>
    <text evidence="16">Binds 2 calcium ions per subunit.</text>
</comment>
<keyword evidence="11" id="KW-0325">Glycoprotein</keyword>
<evidence type="ECO:0000256" key="8">
    <source>
        <dbReference type="ARBA" id="ARBA00023002"/>
    </source>
</evidence>
<feature type="binding site" evidence="16">
    <location>
        <position position="1634"/>
    </location>
    <ligand>
        <name>Ca(2+)</name>
        <dbReference type="ChEBI" id="CHEBI:29108"/>
        <label>2</label>
    </ligand>
</feature>
<feature type="binding site" evidence="16">
    <location>
        <position position="1448"/>
    </location>
    <ligand>
        <name>Ca(2+)</name>
        <dbReference type="ChEBI" id="CHEBI:29108"/>
        <label>1</label>
    </ligand>
</feature>
<feature type="transmembrane region" description="Helical" evidence="19">
    <location>
        <begin position="976"/>
        <end position="999"/>
    </location>
</feature>
<proteinExistence type="inferred from homology"/>
<dbReference type="PANTHER" id="PTHR31388:SF158">
    <property type="entry name" value="PEROXIDASE"/>
    <property type="match status" value="1"/>
</dbReference>
<evidence type="ECO:0000256" key="14">
    <source>
        <dbReference type="PIRSR" id="PIRSR600823-1"/>
    </source>
</evidence>
<comment type="similarity">
    <text evidence="2">Belongs to the peroxidase family. Ascorbate peroxidase subfamily.</text>
</comment>
<dbReference type="Pfam" id="PF00141">
    <property type="entry name" value="peroxidase"/>
    <property type="match status" value="5"/>
</dbReference>
<feature type="transmembrane region" description="Helical" evidence="19">
    <location>
        <begin position="1339"/>
        <end position="1362"/>
    </location>
</feature>
<evidence type="ECO:0000256" key="11">
    <source>
        <dbReference type="ARBA" id="ARBA00023180"/>
    </source>
</evidence>
<dbReference type="EC" id="1.11.1.7" evidence="3"/>
<dbReference type="PROSITE" id="PS50873">
    <property type="entry name" value="PEROXIDASE_4"/>
    <property type="match status" value="5"/>
</dbReference>
<sequence length="1709" mass="188324">MYLSINLLYCCFVIYLSTSDNDNLYPQYYYKSCPQAQEIVKSVVAKAVAKEARMAASLLRLHFHDCFVKGCDASLLLDSRGSIVTEKRSNPNRNSARGFDVIDDIKSALEKECPQTVSCADILALAARDSTVLAGGPNWEVPLGRRDSRSASLSGSNNDIPAPNNTFNTILTKFKRQGLDVVDLVALSGSHTIGNSRCVSFRQRLYNQSGNSKPDTTLDESYAAQLRNRCPKSGGDQNLFFLDFISPTKFDNSYFKLLLASKGLLNSDQVLATKSQESLALVKQYAENNAVFFDHFAKSMVKMGNISPLTGSSGEIRKTCRKINSVTMITYTRNTIINHAHKLEIVKSVVAKAVAKEARMAASLLRLHFHDCFVKGCDASLLLDSSNGIVTEKGSNPNKNSARGFEVLDEIKSALEKECPETVSCADILALAARDSTVLAGGPNWEVPLGRRDSRSASLSGSNNNIPAPNNTFDSILSKFKRQGLDLVDLVALSGSHTIGNSRCTSFRQRLYNQSGNNKPDSTLDQSYAAQLRNRCPKSGGDQNLFFLDFISPTKFDNSYFKLLLASKGLLNSDQVLTTKSEESLALVKQYAENNALFFDHFAKSMVKMGNISPLTGSSGEIRKTCRKINSKLAFFNILSCFYNKSLELKFKMAQSTSFFVLVTLLAFAPICFSFKSDNDNLYPQYYYKSCPQAQEIVKSVVAKAVAKEARMAASLLRLHFHDCFVKGCDASLLLDSRGSIVTEKRSNPNRNSARGFDVIDDIKSALEKECPQTVSCADILALAARDSTVLAGGPNWEVPLGRRDSRSSSLSGSNNDIPAPNNTFNTILTKFKRQGLDLVDLVALSGSHTIGNSRCISFRQRLYNQSGNSKPDTTLDESYAAQLRNRCPKSGGDQNLFFLDFISPTKFDNSYFKLLLASKGLLNSDQVLTTKSEESLALVKQYAENNALFFDHFAKSMVPVEKSGRHAGRSTRLKVLLCIFPVIFFIVVLLSIFPLFFLRSSFFVLEITSLMARSMSFFIFIALLAFAPICFSFKSNNDNLYPQYYHKSCPQALEIVKSVVAKAVAKEARMAASLLRLHFHDCFVKGCDASLLLDSSNGIVTEKGSNPNKNSARGFEVLDEIKSALEKECPETVSCADILALAARDSTVLAGGPNWEVPLGRRDSRSASLSGSNNNIPAPNNTFDSILSKFKRQGLDLVDLVALSGSHTIGNSRCTSFRQRLYNQSGNNKPDSTLDQSYAAQLRNRCPKSGGDQNLFFLDFISPTKFDNSYFKLLLASKGLLNSDQVLTTKSEESLALVKQYAENNALFFDHFAKSMVPVGKSGRLAGRSTRLKRAHQLSFAETDSIIVMFVLFQKLTFLSINQIKFLLNLSPFNFNMARSMSFFIFITLLSFAPICFSFKSNNDNLYPQYYYKSCPQAQEIVKSVVAKAVAKEARMAASLLRLHFHDCFVKGCDASLLLDSSRGIVTEKGSNPNKNSARGFEVLDDIKSALEKECPQTVSCADILALAARDSTVLAGGPSWEVPLGRRDSRSASLSASNNNIPAPNNTFDSILSKFKRQGLDLVDLVALSGSHTIGNSRCTSFRQRLYNQSGNNKPDSTLDQSYAAQLRNRCPKSGGDQNLFFLDFVSPTKFDNSYFKLLLASKGLLNSDQVLTTKSQASLALVKQYAEDNALFFDHFAKSMVKMGNISPLTGSSGEIRKNCRKINSS</sequence>
<feature type="domain" description="Plant heme peroxidase family profile" evidence="21">
    <location>
        <begin position="23"/>
        <end position="324"/>
    </location>
</feature>
<feature type="disulfide bond" evidence="18">
    <location>
        <begin position="1416"/>
        <end position="1496"/>
    </location>
</feature>
<feature type="site" description="Transition state stabilizer" evidence="17">
    <location>
        <position position="1443"/>
    </location>
</feature>
<keyword evidence="6 16" id="KW-0479">Metal-binding</keyword>
<name>A0A9J6AHD1_SOLCO</name>
<dbReference type="InterPro" id="IPR019793">
    <property type="entry name" value="Peroxidases_heam-ligand_BS"/>
</dbReference>
<feature type="transmembrane region" description="Helical" evidence="19">
    <location>
        <begin position="1382"/>
        <end position="1400"/>
    </location>
</feature>
<organism evidence="22 23">
    <name type="scientific">Solanum commersonii</name>
    <name type="common">Commerson's wild potato</name>
    <name type="synonym">Commerson's nightshade</name>
    <dbReference type="NCBI Taxonomy" id="4109"/>
    <lineage>
        <taxon>Eukaryota</taxon>
        <taxon>Viridiplantae</taxon>
        <taxon>Streptophyta</taxon>
        <taxon>Embryophyta</taxon>
        <taxon>Tracheophyta</taxon>
        <taxon>Spermatophyta</taxon>
        <taxon>Magnoliopsida</taxon>
        <taxon>eudicotyledons</taxon>
        <taxon>Gunneridae</taxon>
        <taxon>Pentapetalae</taxon>
        <taxon>asterids</taxon>
        <taxon>lamiids</taxon>
        <taxon>Solanales</taxon>
        <taxon>Solanaceae</taxon>
        <taxon>Solanoideae</taxon>
        <taxon>Solaneae</taxon>
        <taxon>Solanum</taxon>
    </lineage>
</organism>
<keyword evidence="9 16" id="KW-0408">Iron</keyword>
<feature type="binding site" evidence="16">
    <location>
        <position position="1469"/>
    </location>
    <ligand>
        <name>Ca(2+)</name>
        <dbReference type="ChEBI" id="CHEBI:29108"/>
        <label>1</label>
    </ligand>
</feature>
<keyword evidence="19" id="KW-0812">Transmembrane</keyword>
<feature type="disulfide bond" evidence="18">
    <location>
        <begin position="1581"/>
        <end position="1613"/>
    </location>
</feature>
<dbReference type="FunFam" id="1.10.420.10:FF:000001">
    <property type="entry name" value="Peroxidase"/>
    <property type="match status" value="5"/>
</dbReference>
<dbReference type="Gene3D" id="1.10.420.10">
    <property type="entry name" value="Peroxidase, domain 2"/>
    <property type="match status" value="5"/>
</dbReference>
<feature type="binding site" evidence="16">
    <location>
        <position position="1575"/>
    </location>
    <ligand>
        <name>Ca(2+)</name>
        <dbReference type="ChEBI" id="CHEBI:29108"/>
        <label>2</label>
    </ligand>
</feature>
<dbReference type="GO" id="GO:0046872">
    <property type="term" value="F:metal ion binding"/>
    <property type="evidence" value="ECO:0007669"/>
    <property type="project" value="UniProtKB-KW"/>
</dbReference>
<comment type="function">
    <text evidence="13">Suggested to catalyze the deposition of the aromatic residues of suberin on the cell wall and thus play a role in cell-suberization.</text>
</comment>
<evidence type="ECO:0000259" key="21">
    <source>
        <dbReference type="PROSITE" id="PS50873"/>
    </source>
</evidence>
<dbReference type="InterPro" id="IPR019794">
    <property type="entry name" value="Peroxidases_AS"/>
</dbReference>
<feature type="signal peptide" evidence="20">
    <location>
        <begin position="1"/>
        <end position="19"/>
    </location>
</feature>
<feature type="binding site" description="axial binding residue" evidence="16">
    <location>
        <position position="1574"/>
    </location>
    <ligand>
        <name>heme b</name>
        <dbReference type="ChEBI" id="CHEBI:60344"/>
    </ligand>
    <ligandPart>
        <name>Fe</name>
        <dbReference type="ChEBI" id="CHEBI:18248"/>
    </ligandPart>
</feature>
<dbReference type="InterPro" id="IPR033905">
    <property type="entry name" value="Secretory_peroxidase"/>
</dbReference>
<keyword evidence="8" id="KW-0560">Oxidoreductase</keyword>
<dbReference type="GO" id="GO:0042744">
    <property type="term" value="P:hydrogen peroxide catabolic process"/>
    <property type="evidence" value="ECO:0007669"/>
    <property type="project" value="UniProtKB-KW"/>
</dbReference>
<dbReference type="PRINTS" id="PR00458">
    <property type="entry name" value="PEROXIDASE"/>
</dbReference>
<evidence type="ECO:0000256" key="4">
    <source>
        <dbReference type="ARBA" id="ARBA00022559"/>
    </source>
</evidence>
<dbReference type="SUPFAM" id="SSF48113">
    <property type="entry name" value="Heme-dependent peroxidases"/>
    <property type="match status" value="5"/>
</dbReference>
<evidence type="ECO:0000256" key="16">
    <source>
        <dbReference type="PIRSR" id="PIRSR600823-3"/>
    </source>
</evidence>
<feature type="binding site" evidence="16">
    <location>
        <position position="1457"/>
    </location>
    <ligand>
        <name>Ca(2+)</name>
        <dbReference type="ChEBI" id="CHEBI:29108"/>
        <label>1</label>
    </ligand>
</feature>
<evidence type="ECO:0000256" key="7">
    <source>
        <dbReference type="ARBA" id="ARBA00022837"/>
    </source>
</evidence>
<keyword evidence="23" id="KW-1185">Reference proteome</keyword>
<feature type="disulfide bond" evidence="18">
    <location>
        <begin position="1449"/>
        <end position="1454"/>
    </location>
</feature>
<evidence type="ECO:0000256" key="18">
    <source>
        <dbReference type="PIRSR" id="PIRSR600823-5"/>
    </source>
</evidence>
<feature type="domain" description="Plant heme peroxidase family profile" evidence="21">
    <location>
        <begin position="344"/>
        <end position="630"/>
    </location>
</feature>
<keyword evidence="20" id="KW-0732">Signal</keyword>
<gene>
    <name evidence="22" type="ORF">H5410_008649</name>
</gene>
<feature type="transmembrane region" description="Helical" evidence="19">
    <location>
        <begin position="657"/>
        <end position="675"/>
    </location>
</feature>
<dbReference type="GO" id="GO:0020037">
    <property type="term" value="F:heme binding"/>
    <property type="evidence" value="ECO:0007669"/>
    <property type="project" value="InterPro"/>
</dbReference>
<feature type="binding site" evidence="16">
    <location>
        <position position="1453"/>
    </location>
    <ligand>
        <name>Ca(2+)</name>
        <dbReference type="ChEBI" id="CHEBI:29108"/>
        <label>1</label>
    </ligand>
</feature>
<keyword evidence="5" id="KW-0349">Heme</keyword>
<comment type="catalytic activity">
    <reaction evidence="1">
        <text>2 a phenolic donor + H2O2 = 2 a phenolic radical donor + 2 H2O</text>
        <dbReference type="Rhea" id="RHEA:56136"/>
        <dbReference type="ChEBI" id="CHEBI:15377"/>
        <dbReference type="ChEBI" id="CHEBI:16240"/>
        <dbReference type="ChEBI" id="CHEBI:139520"/>
        <dbReference type="ChEBI" id="CHEBI:139521"/>
        <dbReference type="EC" id="1.11.1.7"/>
    </reaction>
</comment>
<dbReference type="GO" id="GO:0006979">
    <property type="term" value="P:response to oxidative stress"/>
    <property type="evidence" value="ECO:0007669"/>
    <property type="project" value="InterPro"/>
</dbReference>
<evidence type="ECO:0000256" key="6">
    <source>
        <dbReference type="ARBA" id="ARBA00022723"/>
    </source>
</evidence>
<evidence type="ECO:0000313" key="23">
    <source>
        <dbReference type="Proteomes" id="UP000824120"/>
    </source>
</evidence>
<dbReference type="PRINTS" id="PR00461">
    <property type="entry name" value="PLPEROXIDASE"/>
</dbReference>
<feature type="binding site" evidence="16">
    <location>
        <position position="1626"/>
    </location>
    <ligand>
        <name>Ca(2+)</name>
        <dbReference type="ChEBI" id="CHEBI:29108"/>
        <label>2</label>
    </ligand>
</feature>
<keyword evidence="19" id="KW-0472">Membrane</keyword>
<comment type="caution">
    <text evidence="22">The sequence shown here is derived from an EMBL/GenBank/DDBJ whole genome shotgun (WGS) entry which is preliminary data.</text>
</comment>
<keyword evidence="12" id="KW-0376">Hydrogen peroxide</keyword>
<feature type="domain" description="Plant heme peroxidase family profile" evidence="21">
    <location>
        <begin position="1406"/>
        <end position="1707"/>
    </location>
</feature>
<evidence type="ECO:0000256" key="17">
    <source>
        <dbReference type="PIRSR" id="PIRSR600823-4"/>
    </source>
</evidence>
<feature type="binding site" evidence="15">
    <location>
        <position position="1544"/>
    </location>
    <ligand>
        <name>substrate</name>
    </ligand>
</feature>
<dbReference type="PROSITE" id="PS00435">
    <property type="entry name" value="PEROXIDASE_1"/>
    <property type="match status" value="5"/>
</dbReference>
<evidence type="ECO:0000256" key="10">
    <source>
        <dbReference type="ARBA" id="ARBA00023157"/>
    </source>
</evidence>
<dbReference type="InterPro" id="IPR000823">
    <property type="entry name" value="Peroxidase_pln"/>
</dbReference>
<evidence type="ECO:0000256" key="12">
    <source>
        <dbReference type="ARBA" id="ARBA00023324"/>
    </source>
</evidence>
<evidence type="ECO:0000256" key="9">
    <source>
        <dbReference type="ARBA" id="ARBA00023004"/>
    </source>
</evidence>
<feature type="disulfide bond" evidence="18">
    <location>
        <begin position="1502"/>
        <end position="1703"/>
    </location>
</feature>
<evidence type="ECO:0000313" key="22">
    <source>
        <dbReference type="EMBL" id="KAG5623431.1"/>
    </source>
</evidence>
<evidence type="ECO:0000256" key="2">
    <source>
        <dbReference type="ARBA" id="ARBA00006873"/>
    </source>
</evidence>
<comment type="cofactor">
    <cofactor evidence="16">
        <name>heme b</name>
        <dbReference type="ChEBI" id="CHEBI:60344"/>
    </cofactor>
    <text evidence="16">Binds 1 heme b (iron(II)-protoporphyrin IX) group per subunit.</text>
</comment>
<dbReference type="CDD" id="cd00693">
    <property type="entry name" value="secretory_peroxidase"/>
    <property type="match status" value="5"/>
</dbReference>
<keyword evidence="7 16" id="KW-0106">Calcium</keyword>
<feature type="transmembrane region" description="Helical" evidence="19">
    <location>
        <begin position="1011"/>
        <end position="1032"/>
    </location>
</feature>
<feature type="binding site" evidence="16">
    <location>
        <position position="1451"/>
    </location>
    <ligand>
        <name>Ca(2+)</name>
        <dbReference type="ChEBI" id="CHEBI:29108"/>
        <label>1</label>
    </ligand>
</feature>
<dbReference type="GO" id="GO:0140825">
    <property type="term" value="F:lactoperoxidase activity"/>
    <property type="evidence" value="ECO:0007669"/>
    <property type="project" value="UniProtKB-EC"/>
</dbReference>
<feature type="domain" description="Plant heme peroxidase family profile" evidence="21">
    <location>
        <begin position="681"/>
        <end position="975"/>
    </location>
</feature>
<evidence type="ECO:0000256" key="13">
    <source>
        <dbReference type="ARBA" id="ARBA00053519"/>
    </source>
</evidence>
<evidence type="ECO:0000256" key="19">
    <source>
        <dbReference type="SAM" id="Phobius"/>
    </source>
</evidence>
<evidence type="ECO:0000256" key="5">
    <source>
        <dbReference type="ARBA" id="ARBA00022617"/>
    </source>
</evidence>
<feature type="active site" description="Proton acceptor" evidence="14">
    <location>
        <position position="1447"/>
    </location>
</feature>
<dbReference type="PANTHER" id="PTHR31388">
    <property type="entry name" value="PEROXIDASE 72-RELATED"/>
    <property type="match status" value="1"/>
</dbReference>
<dbReference type="FunFam" id="1.10.520.10:FF:000009">
    <property type="entry name" value="Peroxidase"/>
    <property type="match status" value="1"/>
</dbReference>
<evidence type="ECO:0000256" key="1">
    <source>
        <dbReference type="ARBA" id="ARBA00000189"/>
    </source>
</evidence>
<evidence type="ECO:0000256" key="15">
    <source>
        <dbReference type="PIRSR" id="PIRSR600823-2"/>
    </source>
</evidence>
<reference evidence="22 23" key="1">
    <citation type="submission" date="2020-09" db="EMBL/GenBank/DDBJ databases">
        <title>De no assembly of potato wild relative species, Solanum commersonii.</title>
        <authorList>
            <person name="Cho K."/>
        </authorList>
    </citation>
    <scope>NUCLEOTIDE SEQUENCE [LARGE SCALE GENOMIC DNA]</scope>
    <source>
        <strain evidence="22">LZ3.2</strain>
        <tissue evidence="22">Leaf</tissue>
    </source>
</reference>
<protein>
    <recommendedName>
        <fullName evidence="3">peroxidase</fullName>
        <ecNumber evidence="3">1.11.1.7</ecNumber>
    </recommendedName>
</protein>
<feature type="chain" id="PRO_5039953836" description="peroxidase" evidence="20">
    <location>
        <begin position="20"/>
        <end position="1709"/>
    </location>
</feature>
<feature type="binding site" evidence="16">
    <location>
        <position position="1455"/>
    </location>
    <ligand>
        <name>Ca(2+)</name>
        <dbReference type="ChEBI" id="CHEBI:29108"/>
        <label>1</label>
    </ligand>
</feature>
<accession>A0A9J6AHD1</accession>
<keyword evidence="10 18" id="KW-1015">Disulfide bond</keyword>
<dbReference type="OrthoDB" id="2113341at2759"/>
<dbReference type="PROSITE" id="PS00436">
    <property type="entry name" value="PEROXIDASE_2"/>
    <property type="match status" value="5"/>
</dbReference>
<dbReference type="EMBL" id="JACXVP010000002">
    <property type="protein sequence ID" value="KAG5623431.1"/>
    <property type="molecule type" value="Genomic_DNA"/>
</dbReference>
<dbReference type="Proteomes" id="UP000824120">
    <property type="component" value="Chromosome 2"/>
</dbReference>
<evidence type="ECO:0000256" key="3">
    <source>
        <dbReference type="ARBA" id="ARBA00012313"/>
    </source>
</evidence>